<dbReference type="AlphaFoldDB" id="A0A4U3LT58"/>
<proteinExistence type="predicted"/>
<reference evidence="2 4" key="1">
    <citation type="submission" date="2019-04" db="EMBL/GenBank/DDBJ databases">
        <title>Kribbella sp. NEAU-THZ 27 nov., a novel actinomycete isolated from soil.</title>
        <authorList>
            <person name="Duan L."/>
        </authorList>
    </citation>
    <scope>NUCLEOTIDE SEQUENCE [LARGE SCALE GENOMIC DNA]</scope>
    <source>
        <strain evidence="2">NEAU-THZ 27</strain>
        <strain evidence="4">NEAU-THZ27</strain>
    </source>
</reference>
<organism evidence="2 4">
    <name type="scientific">Kribbella jiaozuonensis</name>
    <dbReference type="NCBI Taxonomy" id="2575441"/>
    <lineage>
        <taxon>Bacteria</taxon>
        <taxon>Bacillati</taxon>
        <taxon>Actinomycetota</taxon>
        <taxon>Actinomycetes</taxon>
        <taxon>Propionibacteriales</taxon>
        <taxon>Kribbellaceae</taxon>
        <taxon>Kribbella</taxon>
    </lineage>
</organism>
<dbReference type="RefSeq" id="WP_137253960.1">
    <property type="nucleotide sequence ID" value="NZ_JBHSPQ010000001.1"/>
</dbReference>
<comment type="caution">
    <text evidence="2">The sequence shown here is derived from an EMBL/GenBank/DDBJ whole genome shotgun (WGS) entry which is preliminary data.</text>
</comment>
<dbReference type="OrthoDB" id="3667154at2"/>
<keyword evidence="4" id="KW-1185">Reference proteome</keyword>
<dbReference type="EMBL" id="SZPZ01000001">
    <property type="protein sequence ID" value="TKK83275.1"/>
    <property type="molecule type" value="Genomic_DNA"/>
</dbReference>
<accession>A0A4U3LT58</accession>
<protein>
    <submittedName>
        <fullName evidence="2">Uncharacterized protein</fullName>
    </submittedName>
</protein>
<evidence type="ECO:0000313" key="3">
    <source>
        <dbReference type="EMBL" id="TKK83275.1"/>
    </source>
</evidence>
<evidence type="ECO:0000256" key="1">
    <source>
        <dbReference type="SAM" id="MobiDB-lite"/>
    </source>
</evidence>
<dbReference type="Proteomes" id="UP000305836">
    <property type="component" value="Unassembled WGS sequence"/>
</dbReference>
<feature type="compositionally biased region" description="Basic and acidic residues" evidence="1">
    <location>
        <begin position="112"/>
        <end position="129"/>
    </location>
</feature>
<dbReference type="EMBL" id="SZPZ01000002">
    <property type="protein sequence ID" value="TKK79205.1"/>
    <property type="molecule type" value="Genomic_DNA"/>
</dbReference>
<feature type="region of interest" description="Disordered" evidence="1">
    <location>
        <begin position="107"/>
        <end position="196"/>
    </location>
</feature>
<feature type="compositionally biased region" description="Low complexity" evidence="1">
    <location>
        <begin position="154"/>
        <end position="164"/>
    </location>
</feature>
<name>A0A4U3LT58_9ACTN</name>
<evidence type="ECO:0000313" key="2">
    <source>
        <dbReference type="EMBL" id="TKK79205.1"/>
    </source>
</evidence>
<evidence type="ECO:0000313" key="4">
    <source>
        <dbReference type="Proteomes" id="UP000305836"/>
    </source>
</evidence>
<feature type="compositionally biased region" description="Basic residues" evidence="1">
    <location>
        <begin position="183"/>
        <end position="195"/>
    </location>
</feature>
<gene>
    <name evidence="3" type="ORF">FDA38_11260</name>
    <name evidence="2" type="ORF">FDA38_12305</name>
</gene>
<sequence>MARNRMVQQELFRSPAFCGLKFPARTLLIGLMVYADDYGGFEANPMLVRSGVFPMDEHAPDDIDSWLDELEEASFISRYGDGQYADITGWTVKGSNTYQSIDKRWAKKRVPSRRELGEVSESPPRDHSENSMSTQRGLNEATARPLRISRRGTRTSTGSPKRSSIGSGSATGSRAHGSGSGTRTKKLIPKRKPVSRRVTPVELDPDMAKPRLGEAVAFHILWCLNHFGPTLTVDQISKHLNDMDVQEVLHQITTKPQLFRAEEA</sequence>